<name>A0A428TKP5_9HYPO</name>
<feature type="region of interest" description="Disordered" evidence="1">
    <location>
        <begin position="245"/>
        <end position="320"/>
    </location>
</feature>
<dbReference type="AlphaFoldDB" id="A0A428TKP5"/>
<accession>A0A428TKP5</accession>
<dbReference type="InterPro" id="IPR054464">
    <property type="entry name" value="ULD_fung"/>
</dbReference>
<sequence length="320" mass="35234">MSFGYSVGDVIAGANLTYRLIRIMADTRGGSVEFLEAMSELSAMQQAFFQVGNIRSHEMLPAATVNAASHIVLSSMDIIAKFLERSKHYQRILGDSRASSTFESSWCKVGWTLYKSHELRDLRDTLHAKLALVQVLLSTASYCAPMAQHQVGDENAVSSSPEPEREPLRFKDAVGRKFSFPFHLCNTWQGMEELIKQAFIQVDVLGPHVMDGHYDLLGPDALKTMSIDSFEDAISTLQAQMSCGGGNLSRDSSLENTEGQASFGDVVGNDKEHEREIEEDSGISIDGQDHESIAPTSDSEDWEDYSEDEEASAGDKDSGF</sequence>
<gene>
    <name evidence="3" type="ORF">CEP52_007900</name>
</gene>
<protein>
    <recommendedName>
        <fullName evidence="2">Ubiquitin-like domain-containing protein</fullName>
    </recommendedName>
</protein>
<dbReference type="STRING" id="1325735.A0A428TKP5"/>
<reference evidence="3 4" key="1">
    <citation type="submission" date="2017-06" db="EMBL/GenBank/DDBJ databases">
        <title>Comparative genomic analysis of Ambrosia Fusariam Clade fungi.</title>
        <authorList>
            <person name="Stajich J.E."/>
            <person name="Carrillo J."/>
            <person name="Kijimoto T."/>
            <person name="Eskalen A."/>
            <person name="O'Donnell K."/>
            <person name="Kasson M."/>
        </authorList>
    </citation>
    <scope>NUCLEOTIDE SEQUENCE [LARGE SCALE GENOMIC DNA]</scope>
    <source>
        <strain evidence="3 4">NRRL62579</strain>
    </source>
</reference>
<dbReference type="Proteomes" id="UP000287144">
    <property type="component" value="Unassembled WGS sequence"/>
</dbReference>
<proteinExistence type="predicted"/>
<feature type="domain" description="Ubiquitin-like" evidence="2">
    <location>
        <begin position="164"/>
        <end position="231"/>
    </location>
</feature>
<comment type="caution">
    <text evidence="3">The sequence shown here is derived from an EMBL/GenBank/DDBJ whole genome shotgun (WGS) entry which is preliminary data.</text>
</comment>
<keyword evidence="4" id="KW-1185">Reference proteome</keyword>
<evidence type="ECO:0000256" key="1">
    <source>
        <dbReference type="SAM" id="MobiDB-lite"/>
    </source>
</evidence>
<dbReference type="PANTHER" id="PTHR38886">
    <property type="entry name" value="SESA DOMAIN-CONTAINING PROTEIN"/>
    <property type="match status" value="1"/>
</dbReference>
<dbReference type="EMBL" id="NKCK01000074">
    <property type="protein sequence ID" value="RSM02594.1"/>
    <property type="molecule type" value="Genomic_DNA"/>
</dbReference>
<feature type="compositionally biased region" description="Polar residues" evidence="1">
    <location>
        <begin position="249"/>
        <end position="260"/>
    </location>
</feature>
<dbReference type="PANTHER" id="PTHR38886:SF1">
    <property type="entry name" value="NACHT-NTPASE AND P-LOOP NTPASES N-TERMINAL DOMAIN-CONTAINING PROTEIN"/>
    <property type="match status" value="1"/>
</dbReference>
<evidence type="ECO:0000313" key="4">
    <source>
        <dbReference type="Proteomes" id="UP000287144"/>
    </source>
</evidence>
<evidence type="ECO:0000313" key="3">
    <source>
        <dbReference type="EMBL" id="RSM02594.1"/>
    </source>
</evidence>
<dbReference type="Pfam" id="PF22893">
    <property type="entry name" value="ULD_2"/>
    <property type="match status" value="1"/>
</dbReference>
<organism evidence="3 4">
    <name type="scientific">Fusarium oligoseptatum</name>
    <dbReference type="NCBI Taxonomy" id="2604345"/>
    <lineage>
        <taxon>Eukaryota</taxon>
        <taxon>Fungi</taxon>
        <taxon>Dikarya</taxon>
        <taxon>Ascomycota</taxon>
        <taxon>Pezizomycotina</taxon>
        <taxon>Sordariomycetes</taxon>
        <taxon>Hypocreomycetidae</taxon>
        <taxon>Hypocreales</taxon>
        <taxon>Nectriaceae</taxon>
        <taxon>Fusarium</taxon>
        <taxon>Fusarium solani species complex</taxon>
    </lineage>
</organism>
<feature type="compositionally biased region" description="Acidic residues" evidence="1">
    <location>
        <begin position="298"/>
        <end position="312"/>
    </location>
</feature>
<evidence type="ECO:0000259" key="2">
    <source>
        <dbReference type="Pfam" id="PF22893"/>
    </source>
</evidence>